<gene>
    <name evidence="1" type="ORF">LXE91_40195</name>
</gene>
<dbReference type="AlphaFoldDB" id="A0ABD7YFR6"/>
<proteinExistence type="predicted"/>
<protein>
    <recommendedName>
        <fullName evidence="3">Integrase</fullName>
    </recommendedName>
</protein>
<evidence type="ECO:0000313" key="2">
    <source>
        <dbReference type="Proteomes" id="UP001220209"/>
    </source>
</evidence>
<name>A0ABD7YFR6_9BURK</name>
<evidence type="ECO:0008006" key="3">
    <source>
        <dbReference type="Google" id="ProtNLM"/>
    </source>
</evidence>
<accession>A0ABD7YFR6</accession>
<reference evidence="1 2" key="1">
    <citation type="submission" date="2021-12" db="EMBL/GenBank/DDBJ databases">
        <title>Genomic and phenotypic characterization of three Burkholderia contaminans isolates recovered from different sources.</title>
        <authorList>
            <person name="Lopez De Volder A."/>
            <person name="Fan Y."/>
            <person name="Nunvar J."/>
            <person name="Herrera T."/>
            <person name="Timp W."/>
            <person name="Degrossi J."/>
        </authorList>
    </citation>
    <scope>NUCLEOTIDE SEQUENCE [LARGE SCALE GENOMIC DNA]</scope>
    <source>
        <strain evidence="1 2">LMG 23361</strain>
        <plasmid evidence="1 2">unnamed1</plasmid>
    </source>
</reference>
<dbReference type="Proteomes" id="UP001220209">
    <property type="component" value="Plasmid unnamed1"/>
</dbReference>
<evidence type="ECO:0000313" key="1">
    <source>
        <dbReference type="EMBL" id="WFN23725.1"/>
    </source>
</evidence>
<dbReference type="RefSeq" id="WP_226285513.1">
    <property type="nucleotide sequence ID" value="NZ_CABVQO010000152.1"/>
</dbReference>
<geneLocation type="plasmid" evidence="1 2">
    <name>unnamed1</name>
</geneLocation>
<keyword evidence="1" id="KW-0614">Plasmid</keyword>
<organism evidence="1 2">
    <name type="scientific">Burkholderia contaminans</name>
    <dbReference type="NCBI Taxonomy" id="488447"/>
    <lineage>
        <taxon>Bacteria</taxon>
        <taxon>Pseudomonadati</taxon>
        <taxon>Pseudomonadota</taxon>
        <taxon>Betaproteobacteria</taxon>
        <taxon>Burkholderiales</taxon>
        <taxon>Burkholderiaceae</taxon>
        <taxon>Burkholderia</taxon>
        <taxon>Burkholderia cepacia complex</taxon>
    </lineage>
</organism>
<dbReference type="EMBL" id="CP090643">
    <property type="protein sequence ID" value="WFN23725.1"/>
    <property type="molecule type" value="Genomic_DNA"/>
</dbReference>
<sequence>MLEHRRQFRLDCLLDDSTRALLDQIVQAGRALDVRFFRLTAVRFLRMFRHGGGVRLGEVLPWKATFSLNRHRLLTLPPYAAYTTFNDNS</sequence>